<dbReference type="RefSeq" id="WP_198557041.1">
    <property type="nucleotide sequence ID" value="NZ_FUXU01000047.1"/>
</dbReference>
<reference evidence="3" key="1">
    <citation type="submission" date="2017-02" db="EMBL/GenBank/DDBJ databases">
        <authorList>
            <person name="Varghese N."/>
            <person name="Submissions S."/>
        </authorList>
    </citation>
    <scope>NUCLEOTIDE SEQUENCE [LARGE SCALE GENOMIC DNA]</scope>
    <source>
        <strain evidence="3">DSM 22720</strain>
    </source>
</reference>
<keyword evidence="1" id="KW-1133">Transmembrane helix</keyword>
<keyword evidence="1" id="KW-0472">Membrane</keyword>
<name>A0A1T4V4P1_9GAMM</name>
<evidence type="ECO:0000256" key="1">
    <source>
        <dbReference type="SAM" id="Phobius"/>
    </source>
</evidence>
<evidence type="ECO:0000313" key="3">
    <source>
        <dbReference type="Proteomes" id="UP000190162"/>
    </source>
</evidence>
<dbReference type="Proteomes" id="UP000190162">
    <property type="component" value="Unassembled WGS sequence"/>
</dbReference>
<gene>
    <name evidence="2" type="ORF">SAMN02745132_03199</name>
</gene>
<sequence>MKQSTPPSQHILALVTFIALVPLVYFIPDLVGHTFPDKLTRVVISVGVIVPIISCGVMPLFEEWYYFPNKVVSQEWKNKFLQ</sequence>
<dbReference type="EMBL" id="FUXU01000047">
    <property type="protein sequence ID" value="SKA59905.1"/>
    <property type="molecule type" value="Genomic_DNA"/>
</dbReference>
<dbReference type="AlphaFoldDB" id="A0A1T4V4P1"/>
<accession>A0A1T4V4P1</accession>
<organism evidence="2 3">
    <name type="scientific">Enterovibrio nigricans DSM 22720</name>
    <dbReference type="NCBI Taxonomy" id="1121868"/>
    <lineage>
        <taxon>Bacteria</taxon>
        <taxon>Pseudomonadati</taxon>
        <taxon>Pseudomonadota</taxon>
        <taxon>Gammaproteobacteria</taxon>
        <taxon>Vibrionales</taxon>
        <taxon>Vibrionaceae</taxon>
        <taxon>Enterovibrio</taxon>
    </lineage>
</organism>
<proteinExistence type="predicted"/>
<evidence type="ECO:0000313" key="2">
    <source>
        <dbReference type="EMBL" id="SKA59905.1"/>
    </source>
</evidence>
<protein>
    <submittedName>
        <fullName evidence="2">Uncharacterized protein</fullName>
    </submittedName>
</protein>
<keyword evidence="1" id="KW-0812">Transmembrane</keyword>
<keyword evidence="3" id="KW-1185">Reference proteome</keyword>
<feature type="transmembrane region" description="Helical" evidence="1">
    <location>
        <begin position="42"/>
        <end position="61"/>
    </location>
</feature>